<reference evidence="2 3" key="1">
    <citation type="submission" date="2019-02" db="EMBL/GenBank/DDBJ databases">
        <title>Deep-cultivation of Planctomycetes and their phenomic and genomic characterization uncovers novel biology.</title>
        <authorList>
            <person name="Wiegand S."/>
            <person name="Jogler M."/>
            <person name="Boedeker C."/>
            <person name="Pinto D."/>
            <person name="Vollmers J."/>
            <person name="Rivas-Marin E."/>
            <person name="Kohn T."/>
            <person name="Peeters S.H."/>
            <person name="Heuer A."/>
            <person name="Rast P."/>
            <person name="Oberbeckmann S."/>
            <person name="Bunk B."/>
            <person name="Jeske O."/>
            <person name="Meyerdierks A."/>
            <person name="Storesund J.E."/>
            <person name="Kallscheuer N."/>
            <person name="Luecker S."/>
            <person name="Lage O.M."/>
            <person name="Pohl T."/>
            <person name="Merkel B.J."/>
            <person name="Hornburger P."/>
            <person name="Mueller R.-W."/>
            <person name="Bruemmer F."/>
            <person name="Labrenz M."/>
            <person name="Spormann A.M."/>
            <person name="Op Den Camp H."/>
            <person name="Overmann J."/>
            <person name="Amann R."/>
            <person name="Jetten M.S.M."/>
            <person name="Mascher T."/>
            <person name="Medema M.H."/>
            <person name="Devos D.P."/>
            <person name="Kaster A.-K."/>
            <person name="Ovreas L."/>
            <person name="Rohde M."/>
            <person name="Galperin M.Y."/>
            <person name="Jogler C."/>
        </authorList>
    </citation>
    <scope>NUCLEOTIDE SEQUENCE [LARGE SCALE GENOMIC DNA]</scope>
    <source>
        <strain evidence="2 3">Enr8</strain>
    </source>
</reference>
<feature type="domain" description="Cupin type-2" evidence="1">
    <location>
        <begin position="40"/>
        <end position="105"/>
    </location>
</feature>
<dbReference type="OrthoDB" id="9798585at2"/>
<keyword evidence="3" id="KW-1185">Reference proteome</keyword>
<dbReference type="Gene3D" id="2.60.120.10">
    <property type="entry name" value="Jelly Rolls"/>
    <property type="match status" value="1"/>
</dbReference>
<dbReference type="Pfam" id="PF07883">
    <property type="entry name" value="Cupin_2"/>
    <property type="match status" value="1"/>
</dbReference>
<organism evidence="2 3">
    <name type="scientific">Blastopirellula retiformator</name>
    <dbReference type="NCBI Taxonomy" id="2527970"/>
    <lineage>
        <taxon>Bacteria</taxon>
        <taxon>Pseudomonadati</taxon>
        <taxon>Planctomycetota</taxon>
        <taxon>Planctomycetia</taxon>
        <taxon>Pirellulales</taxon>
        <taxon>Pirellulaceae</taxon>
        <taxon>Blastopirellula</taxon>
    </lineage>
</organism>
<evidence type="ECO:0000313" key="2">
    <source>
        <dbReference type="EMBL" id="TWT39732.1"/>
    </source>
</evidence>
<dbReference type="Proteomes" id="UP000318878">
    <property type="component" value="Unassembled WGS sequence"/>
</dbReference>
<dbReference type="CDD" id="cd06981">
    <property type="entry name" value="cupin_reut_a1446"/>
    <property type="match status" value="1"/>
</dbReference>
<accession>A0A5C5VQ79</accession>
<proteinExistence type="predicted"/>
<evidence type="ECO:0000313" key="3">
    <source>
        <dbReference type="Proteomes" id="UP000318878"/>
    </source>
</evidence>
<name>A0A5C5VQ79_9BACT</name>
<dbReference type="InterPro" id="IPR011051">
    <property type="entry name" value="RmlC_Cupin_sf"/>
</dbReference>
<sequence>MQIADLLASVPSNLPEELLETLLETDSVRIERIVSHGHVSEPGFWYDQQEHEWVLLLQGAARLEISEQSQPIELHPGQAVLLSAHQRHRVAWTTPEEPTVWLAIFFR</sequence>
<gene>
    <name evidence="2" type="ORF">Enr8_14330</name>
</gene>
<dbReference type="InterPro" id="IPR014710">
    <property type="entry name" value="RmlC-like_jellyroll"/>
</dbReference>
<evidence type="ECO:0000259" key="1">
    <source>
        <dbReference type="Pfam" id="PF07883"/>
    </source>
</evidence>
<dbReference type="InterPro" id="IPR013096">
    <property type="entry name" value="Cupin_2"/>
</dbReference>
<dbReference type="SUPFAM" id="SSF51182">
    <property type="entry name" value="RmlC-like cupins"/>
    <property type="match status" value="1"/>
</dbReference>
<protein>
    <submittedName>
        <fullName evidence="2">Cupin domain protein</fullName>
    </submittedName>
</protein>
<dbReference type="EMBL" id="SJPF01000001">
    <property type="protein sequence ID" value="TWT39732.1"/>
    <property type="molecule type" value="Genomic_DNA"/>
</dbReference>
<comment type="caution">
    <text evidence="2">The sequence shown here is derived from an EMBL/GenBank/DDBJ whole genome shotgun (WGS) entry which is preliminary data.</text>
</comment>
<dbReference type="RefSeq" id="WP_146429876.1">
    <property type="nucleotide sequence ID" value="NZ_SJPF01000001.1"/>
</dbReference>
<dbReference type="AlphaFoldDB" id="A0A5C5VQ79"/>